<dbReference type="RefSeq" id="WP_173942820.1">
    <property type="nucleotide sequence ID" value="NZ_CBCSCD010000001.1"/>
</dbReference>
<keyword evidence="3" id="KW-1185">Reference proteome</keyword>
<dbReference type="Proteomes" id="UP000500806">
    <property type="component" value="Chromosome"/>
</dbReference>
<proteinExistence type="predicted"/>
<protein>
    <submittedName>
        <fullName evidence="2">Abortive infection protein</fullName>
    </submittedName>
</protein>
<name>A0A6M9PT58_9BURK</name>
<reference evidence="2 3" key="1">
    <citation type="submission" date="2018-04" db="EMBL/GenBank/DDBJ databases">
        <title>Polynucleobacter sp. LimPoW16 genome.</title>
        <authorList>
            <person name="Hahn M.W."/>
        </authorList>
    </citation>
    <scope>NUCLEOTIDE SEQUENCE [LARGE SCALE GENOMIC DNA]</scope>
    <source>
        <strain evidence="2 3">LimPoW16</strain>
    </source>
</reference>
<evidence type="ECO:0000259" key="1">
    <source>
        <dbReference type="Pfam" id="PF13304"/>
    </source>
</evidence>
<dbReference type="KEGG" id="pani:DCO16_06055"/>
<dbReference type="PANTHER" id="PTHR40396:SF1">
    <property type="entry name" value="ATPASE AAA-TYPE CORE DOMAIN-CONTAINING PROTEIN"/>
    <property type="match status" value="1"/>
</dbReference>
<dbReference type="PANTHER" id="PTHR40396">
    <property type="entry name" value="ATPASE-LIKE PROTEIN"/>
    <property type="match status" value="1"/>
</dbReference>
<gene>
    <name evidence="2" type="ORF">DCO16_06055</name>
</gene>
<organism evidence="2 3">
    <name type="scientific">Polynucleobacter antarcticus</name>
    <dbReference type="NCBI Taxonomy" id="1743162"/>
    <lineage>
        <taxon>Bacteria</taxon>
        <taxon>Pseudomonadati</taxon>
        <taxon>Pseudomonadota</taxon>
        <taxon>Betaproteobacteria</taxon>
        <taxon>Burkholderiales</taxon>
        <taxon>Burkholderiaceae</taxon>
        <taxon>Polynucleobacter</taxon>
    </lineage>
</organism>
<feature type="domain" description="ATPase AAA-type core" evidence="1">
    <location>
        <begin position="46"/>
        <end position="344"/>
    </location>
</feature>
<accession>A0A6M9PT58</accession>
<dbReference type="Gene3D" id="3.40.50.300">
    <property type="entry name" value="P-loop containing nucleotide triphosphate hydrolases"/>
    <property type="match status" value="1"/>
</dbReference>
<dbReference type="AlphaFoldDB" id="A0A6M9PT58"/>
<dbReference type="InterPro" id="IPR003959">
    <property type="entry name" value="ATPase_AAA_core"/>
</dbReference>
<dbReference type="Pfam" id="PF13304">
    <property type="entry name" value="AAA_21"/>
    <property type="match status" value="1"/>
</dbReference>
<evidence type="ECO:0000313" key="3">
    <source>
        <dbReference type="Proteomes" id="UP000500806"/>
    </source>
</evidence>
<dbReference type="InterPro" id="IPR027417">
    <property type="entry name" value="P-loop_NTPase"/>
</dbReference>
<dbReference type="EMBL" id="CP028941">
    <property type="protein sequence ID" value="QKM62658.1"/>
    <property type="molecule type" value="Genomic_DNA"/>
</dbReference>
<dbReference type="GO" id="GO:0016887">
    <property type="term" value="F:ATP hydrolysis activity"/>
    <property type="evidence" value="ECO:0007669"/>
    <property type="project" value="InterPro"/>
</dbReference>
<sequence length="394" mass="44665">MLHSIKIKNFQSFLEEAHISMKMSQHVPIDDRSFSTIHENRLSKAMAIIGPNASGKTALIKSIAFLDWFIKHSFQSRVDAPIPLVAHFLAKGEPSHFEVEFEMDEKEWRYSLDADEHRVYSESLYCKQSRAFSYVFTRDWDEEDKKYNIKQKQFGLLQKEAEKVRENASLIATAAQYEVPLALQIVSGFVSSNVNILGRQYLDDIQIISASAMYAGNEDIRTQMNQLLCDWDLGLSSIKIEKQIHTQESGKEEDIFVPIGMHKINGVEHALIFKHESSGTQGAYLLLSRILPVLNNGGLAIIDELEADLHPHMLHPILNLFFSKKTNPKNAQIIFTCHSVEVLSLLHKSQVVLVEKNSECVSDAWRLDSVKGVRADDNLYAKYMAGAYGAIPRV</sequence>
<dbReference type="GO" id="GO:0005524">
    <property type="term" value="F:ATP binding"/>
    <property type="evidence" value="ECO:0007669"/>
    <property type="project" value="InterPro"/>
</dbReference>
<dbReference type="SUPFAM" id="SSF52540">
    <property type="entry name" value="P-loop containing nucleoside triphosphate hydrolases"/>
    <property type="match status" value="1"/>
</dbReference>
<evidence type="ECO:0000313" key="2">
    <source>
        <dbReference type="EMBL" id="QKM62658.1"/>
    </source>
</evidence>